<dbReference type="Gene3D" id="1.20.1260.10">
    <property type="match status" value="1"/>
</dbReference>
<dbReference type="EMBL" id="BOMH01000014">
    <property type="protein sequence ID" value="GID63865.1"/>
    <property type="molecule type" value="Genomic_DNA"/>
</dbReference>
<evidence type="ECO:0000313" key="4">
    <source>
        <dbReference type="Proteomes" id="UP000619479"/>
    </source>
</evidence>
<feature type="chain" id="PRO_5037297148" description="DUF4142 domain-containing protein" evidence="1">
    <location>
        <begin position="26"/>
        <end position="168"/>
    </location>
</feature>
<comment type="caution">
    <text evidence="3">The sequence shown here is derived from an EMBL/GenBank/DDBJ whole genome shotgun (WGS) entry which is preliminary data.</text>
</comment>
<protein>
    <recommendedName>
        <fullName evidence="2">DUF4142 domain-containing protein</fullName>
    </recommendedName>
</protein>
<organism evidence="3 4">
    <name type="scientific">Actinoplanes cyaneus</name>
    <dbReference type="NCBI Taxonomy" id="52696"/>
    <lineage>
        <taxon>Bacteria</taxon>
        <taxon>Bacillati</taxon>
        <taxon>Actinomycetota</taxon>
        <taxon>Actinomycetes</taxon>
        <taxon>Micromonosporales</taxon>
        <taxon>Micromonosporaceae</taxon>
        <taxon>Actinoplanes</taxon>
    </lineage>
</organism>
<evidence type="ECO:0000313" key="3">
    <source>
        <dbReference type="EMBL" id="GID63865.1"/>
    </source>
</evidence>
<dbReference type="Proteomes" id="UP000619479">
    <property type="component" value="Unassembled WGS sequence"/>
</dbReference>
<sequence>MLTRRLATVFCVTAALLAPTTAAQAVRRLDPDAAFLRTAHQGNLAQITLGRIAARKASSPALRRLGARFAADSARLDLAVRAAAQRLDVPLDQEPNSTVQQSVLVYRSAPDADFDQLFVSSQAMLHERAARVVRAELTDGDEVAARQVARRTLTVIRRHRASLGQFGQ</sequence>
<dbReference type="RefSeq" id="WP_203739307.1">
    <property type="nucleotide sequence ID" value="NZ_BAAAUC010000031.1"/>
</dbReference>
<feature type="signal peptide" evidence="1">
    <location>
        <begin position="1"/>
        <end position="25"/>
    </location>
</feature>
<reference evidence="3" key="1">
    <citation type="submission" date="2021-01" db="EMBL/GenBank/DDBJ databases">
        <title>Whole genome shotgun sequence of Actinoplanes cyaneus NBRC 14990.</title>
        <authorList>
            <person name="Komaki H."/>
            <person name="Tamura T."/>
        </authorList>
    </citation>
    <scope>NUCLEOTIDE SEQUENCE</scope>
    <source>
        <strain evidence="3">NBRC 14990</strain>
    </source>
</reference>
<proteinExistence type="predicted"/>
<name>A0A919IKZ2_9ACTN</name>
<feature type="domain" description="DUF4142" evidence="2">
    <location>
        <begin position="31"/>
        <end position="162"/>
    </location>
</feature>
<accession>A0A919IKZ2</accession>
<dbReference type="InterPro" id="IPR012347">
    <property type="entry name" value="Ferritin-like"/>
</dbReference>
<evidence type="ECO:0000256" key="1">
    <source>
        <dbReference type="SAM" id="SignalP"/>
    </source>
</evidence>
<gene>
    <name evidence="3" type="ORF">Acy02nite_17460</name>
</gene>
<dbReference type="Pfam" id="PF13628">
    <property type="entry name" value="DUF4142"/>
    <property type="match status" value="1"/>
</dbReference>
<dbReference type="AlphaFoldDB" id="A0A919IKZ2"/>
<keyword evidence="1" id="KW-0732">Signal</keyword>
<keyword evidence="4" id="KW-1185">Reference proteome</keyword>
<dbReference type="InterPro" id="IPR025419">
    <property type="entry name" value="DUF4142"/>
</dbReference>
<evidence type="ECO:0000259" key="2">
    <source>
        <dbReference type="Pfam" id="PF13628"/>
    </source>
</evidence>